<accession>A0A9E5MNF3</accession>
<protein>
    <recommendedName>
        <fullName evidence="4">Deoxyribodipyrimidine photo-lyase</fullName>
        <ecNumber evidence="3">4.1.99.3</ecNumber>
    </recommendedName>
    <alternativeName>
        <fullName evidence="8">DNA photolyase</fullName>
    </alternativeName>
    <alternativeName>
        <fullName evidence="11">Photoreactivating enzyme</fullName>
    </alternativeName>
</protein>
<dbReference type="Pfam" id="PF00875">
    <property type="entry name" value="DNA_photolyase"/>
    <property type="match status" value="1"/>
</dbReference>
<dbReference type="GO" id="GO:0071949">
    <property type="term" value="F:FAD binding"/>
    <property type="evidence" value="ECO:0007669"/>
    <property type="project" value="TreeGrafter"/>
</dbReference>
<dbReference type="GO" id="GO:0003904">
    <property type="term" value="F:deoxyribodipyrimidine photo-lyase activity"/>
    <property type="evidence" value="ECO:0007669"/>
    <property type="project" value="UniProtKB-EC"/>
</dbReference>
<name>A0A9E5MNF3_9GAMM</name>
<evidence type="ECO:0000256" key="5">
    <source>
        <dbReference type="ARBA" id="ARBA00022630"/>
    </source>
</evidence>
<dbReference type="InterPro" id="IPR036155">
    <property type="entry name" value="Crypto/Photolyase_N_sf"/>
</dbReference>
<dbReference type="PANTHER" id="PTHR11455">
    <property type="entry name" value="CRYPTOCHROME"/>
    <property type="match status" value="1"/>
</dbReference>
<dbReference type="GO" id="GO:0003677">
    <property type="term" value="F:DNA binding"/>
    <property type="evidence" value="ECO:0007669"/>
    <property type="project" value="TreeGrafter"/>
</dbReference>
<evidence type="ECO:0000256" key="10">
    <source>
        <dbReference type="ARBA" id="ARBA00059220"/>
    </source>
</evidence>
<comment type="cofactor">
    <cofactor evidence="12">
        <name>FAD</name>
        <dbReference type="ChEBI" id="CHEBI:57692"/>
    </cofactor>
    <text evidence="12">Binds 1 FAD per subunit.</text>
</comment>
<feature type="site" description="Electron transfer via tryptophanyl radical" evidence="13">
    <location>
        <position position="378"/>
    </location>
</feature>
<feature type="binding site" evidence="12">
    <location>
        <position position="268"/>
    </location>
    <ligand>
        <name>FAD</name>
        <dbReference type="ChEBI" id="CHEBI:57692"/>
    </ligand>
</feature>
<evidence type="ECO:0000256" key="4">
    <source>
        <dbReference type="ARBA" id="ARBA00014046"/>
    </source>
</evidence>
<keyword evidence="17" id="KW-1185">Reference proteome</keyword>
<proteinExistence type="inferred from homology"/>
<evidence type="ECO:0000256" key="2">
    <source>
        <dbReference type="ARBA" id="ARBA00005862"/>
    </source>
</evidence>
<feature type="binding site" evidence="12">
    <location>
        <begin position="368"/>
        <end position="370"/>
    </location>
    <ligand>
        <name>FAD</name>
        <dbReference type="ChEBI" id="CHEBI:57692"/>
    </ligand>
</feature>
<evidence type="ECO:0000256" key="9">
    <source>
        <dbReference type="ARBA" id="ARBA00033999"/>
    </source>
</evidence>
<comment type="caution">
    <text evidence="16">The sequence shown here is derived from an EMBL/GenBank/DDBJ whole genome shotgun (WGS) entry which is preliminary data.</text>
</comment>
<dbReference type="EC" id="4.1.99.3" evidence="3"/>
<reference evidence="16" key="1">
    <citation type="submission" date="2020-03" db="EMBL/GenBank/DDBJ databases">
        <authorList>
            <person name="Guo F."/>
        </authorList>
    </citation>
    <scope>NUCLEOTIDE SEQUENCE</scope>
    <source>
        <strain evidence="16">JCM 30134</strain>
    </source>
</reference>
<dbReference type="RefSeq" id="WP_167190297.1">
    <property type="nucleotide sequence ID" value="NZ_JAAONZ010000017.1"/>
</dbReference>
<comment type="function">
    <text evidence="10">Involved in repair of UV radiation-induced DNA damage. Catalyzes the light-dependent monomerization (300-600 nm) of cyclobutyl pyrimidine dimers (in cis-syn configuration), which are formed between adjacent bases on the same DNA strand upon exposure to ultraviolet radiation.</text>
</comment>
<dbReference type="Gene3D" id="3.40.50.620">
    <property type="entry name" value="HUPs"/>
    <property type="match status" value="1"/>
</dbReference>
<comment type="catalytic activity">
    <reaction evidence="9">
        <text>cyclobutadipyrimidine (in DNA) = 2 pyrimidine residues (in DNA).</text>
        <dbReference type="EC" id="4.1.99.3"/>
    </reaction>
</comment>
<dbReference type="GO" id="GO:0009416">
    <property type="term" value="P:response to light stimulus"/>
    <property type="evidence" value="ECO:0007669"/>
    <property type="project" value="TreeGrafter"/>
</dbReference>
<dbReference type="PANTHER" id="PTHR11455:SF9">
    <property type="entry name" value="CRYPTOCHROME CIRCADIAN CLOCK 5 ISOFORM X1"/>
    <property type="match status" value="1"/>
</dbReference>
<comment type="cofactor">
    <cofactor evidence="1">
        <name>(6R)-5,10-methylene-5,6,7,8-tetrahydrofolate</name>
        <dbReference type="ChEBI" id="CHEBI:15636"/>
    </cofactor>
</comment>
<dbReference type="Proteomes" id="UP000787472">
    <property type="component" value="Unassembled WGS sequence"/>
</dbReference>
<evidence type="ECO:0000256" key="1">
    <source>
        <dbReference type="ARBA" id="ARBA00001932"/>
    </source>
</evidence>
<evidence type="ECO:0000256" key="13">
    <source>
        <dbReference type="PIRSR" id="PIRSR602081-2"/>
    </source>
</evidence>
<keyword evidence="5 12" id="KW-0285">Flavoprotein</keyword>
<dbReference type="InterPro" id="IPR036134">
    <property type="entry name" value="Crypto/Photolyase_FAD-like_sf"/>
</dbReference>
<dbReference type="PRINTS" id="PR00147">
    <property type="entry name" value="DNAPHOTLYASE"/>
</dbReference>
<dbReference type="AlphaFoldDB" id="A0A9E5MNF3"/>
<comment type="similarity">
    <text evidence="2">Belongs to the DNA photolyase class-1 family.</text>
</comment>
<feature type="binding site" evidence="12">
    <location>
        <position position="223"/>
    </location>
    <ligand>
        <name>FAD</name>
        <dbReference type="ChEBI" id="CHEBI:57692"/>
    </ligand>
</feature>
<dbReference type="SUPFAM" id="SSF52425">
    <property type="entry name" value="Cryptochrome/photolyase, N-terminal domain"/>
    <property type="match status" value="1"/>
</dbReference>
<evidence type="ECO:0000256" key="11">
    <source>
        <dbReference type="ARBA" id="ARBA00083107"/>
    </source>
</evidence>
<feature type="site" description="Electron transfer via tryptophanyl radical" evidence="13">
    <location>
        <position position="302"/>
    </location>
</feature>
<dbReference type="SUPFAM" id="SSF48173">
    <property type="entry name" value="Cryptochrome/photolyase FAD-binding domain"/>
    <property type="match status" value="1"/>
</dbReference>
<dbReference type="PROSITE" id="PS00394">
    <property type="entry name" value="DNA_PHOTOLYASES_1_1"/>
    <property type="match status" value="1"/>
</dbReference>
<dbReference type="PROSITE" id="PS00691">
    <property type="entry name" value="DNA_PHOTOLYASES_1_2"/>
    <property type="match status" value="1"/>
</dbReference>
<keyword evidence="6 12" id="KW-0274">FAD</keyword>
<evidence type="ECO:0000256" key="12">
    <source>
        <dbReference type="PIRSR" id="PIRSR602081-1"/>
    </source>
</evidence>
<sequence>MSDSISIHWFRQDLRLADNPALTAAADSDQVLPVYILDDQHSGEFAPGEASQWWLHHSLASLNQSLNAKLNLYKGDPLTILIELCCRLNVTKVFWNRCYEPWQMSRDIQIKQLLNGAGIHAQSFNASLLSEPWTVLKNDNTPYKVFTPYYQRAYATAQPDSVALPAPASLNCLHDDRQSLPLDDLQLQPNVCWYGGLEKSWCPGEQGAQTALHGFLEHGLAHYKEGRDFPAQDNVSRLSPHLHFGEISPQQVWRHADKTVDGNNIEHFKRELMWREFSYYLLYHWPKLPRENLKSAFDHFPWQDNPAWLSLWQQGLTGYPLVDAGMRELWQTGFMHNRVRMVTASFLVKNLLIHWRHGAAWFWDCLVDADLASNSASWQWVAGCGTDASPYFRIFNPVTQGEKFDPDGAYTRRFVPELQHLPDKYLFKPWEAPAEVLENARVTLGEDYPMPVVDIKTSRQTALDALQASKDFQQEFAH</sequence>
<keyword evidence="7 14" id="KW-0157">Chromophore</keyword>
<feature type="site" description="Electron transfer via tryptophanyl radical" evidence="13">
    <location>
        <position position="355"/>
    </location>
</feature>
<evidence type="ECO:0000256" key="7">
    <source>
        <dbReference type="ARBA" id="ARBA00022991"/>
    </source>
</evidence>
<evidence type="ECO:0000256" key="14">
    <source>
        <dbReference type="RuleBase" id="RU004182"/>
    </source>
</evidence>
<dbReference type="Gene3D" id="1.10.579.10">
    <property type="entry name" value="DNA Cyclobutane Dipyrimidine Photolyase, subunit A, domain 3"/>
    <property type="match status" value="1"/>
</dbReference>
<comment type="similarity">
    <text evidence="14">Belongs to the DNA photolyase family.</text>
</comment>
<dbReference type="InterPro" id="IPR006050">
    <property type="entry name" value="DNA_photolyase_N"/>
</dbReference>
<evidence type="ECO:0000259" key="15">
    <source>
        <dbReference type="PROSITE" id="PS51645"/>
    </source>
</evidence>
<dbReference type="GO" id="GO:0000719">
    <property type="term" value="P:photoreactive repair"/>
    <property type="evidence" value="ECO:0007669"/>
    <property type="project" value="UniProtKB-ARBA"/>
</dbReference>
<evidence type="ECO:0000256" key="3">
    <source>
        <dbReference type="ARBA" id="ARBA00013149"/>
    </source>
</evidence>
<dbReference type="FunFam" id="1.10.579.10:FF:000003">
    <property type="entry name" value="Deoxyribodipyrimidine photo-lyase"/>
    <property type="match status" value="1"/>
</dbReference>
<feature type="domain" description="Photolyase/cryptochrome alpha/beta" evidence="15">
    <location>
        <begin position="4"/>
        <end position="129"/>
    </location>
</feature>
<dbReference type="PROSITE" id="PS51645">
    <property type="entry name" value="PHR_CRY_ALPHA_BETA"/>
    <property type="match status" value="1"/>
</dbReference>
<dbReference type="InterPro" id="IPR018394">
    <property type="entry name" value="DNA_photolyase_1_CS_C"/>
</dbReference>
<gene>
    <name evidence="16" type="ORF">G8770_18270</name>
</gene>
<evidence type="ECO:0000256" key="6">
    <source>
        <dbReference type="ARBA" id="ARBA00022827"/>
    </source>
</evidence>
<dbReference type="InterPro" id="IPR002081">
    <property type="entry name" value="Cryptochrome/DNA_photolyase_1"/>
</dbReference>
<evidence type="ECO:0000256" key="8">
    <source>
        <dbReference type="ARBA" id="ARBA00031671"/>
    </source>
</evidence>
<dbReference type="EMBL" id="JAAONZ010000017">
    <property type="protein sequence ID" value="NHO67494.1"/>
    <property type="molecule type" value="Genomic_DNA"/>
</dbReference>
<dbReference type="Pfam" id="PF03441">
    <property type="entry name" value="FAD_binding_7"/>
    <property type="match status" value="1"/>
</dbReference>
<dbReference type="InterPro" id="IPR005101">
    <property type="entry name" value="Cryptochr/Photolyase_FAD-bd"/>
</dbReference>
<dbReference type="InterPro" id="IPR014729">
    <property type="entry name" value="Rossmann-like_a/b/a_fold"/>
</dbReference>
<organism evidence="16 17">
    <name type="scientific">Pseudomaricurvus hydrocarbonicus</name>
    <dbReference type="NCBI Taxonomy" id="1470433"/>
    <lineage>
        <taxon>Bacteria</taxon>
        <taxon>Pseudomonadati</taxon>
        <taxon>Pseudomonadota</taxon>
        <taxon>Gammaproteobacteria</taxon>
        <taxon>Cellvibrionales</taxon>
        <taxon>Cellvibrionaceae</taxon>
        <taxon>Pseudomaricurvus</taxon>
    </lineage>
</organism>
<dbReference type="Gene3D" id="1.25.40.80">
    <property type="match status" value="1"/>
</dbReference>
<evidence type="ECO:0000313" key="16">
    <source>
        <dbReference type="EMBL" id="NHO67494.1"/>
    </source>
</evidence>
<evidence type="ECO:0000313" key="17">
    <source>
        <dbReference type="Proteomes" id="UP000787472"/>
    </source>
</evidence>